<feature type="domain" description="Nucleotide-diphospho-sugar transferase" evidence="2">
    <location>
        <begin position="147"/>
        <end position="352"/>
    </location>
</feature>
<dbReference type="InterPro" id="IPR044821">
    <property type="entry name" value="At1g28695/At4g15970-like"/>
</dbReference>
<keyword evidence="4" id="KW-1185">Reference proteome</keyword>
<dbReference type="Proteomes" id="UP000324705">
    <property type="component" value="Chromosome 1B"/>
</dbReference>
<name>A0A9R0R526_TRITD</name>
<feature type="region of interest" description="Disordered" evidence="1">
    <location>
        <begin position="1"/>
        <end position="36"/>
    </location>
</feature>
<sequence length="394" mass="44198">MNEGRGGGGDRHGLPARRRQGQPLGLVPPRSSSPHRAALLPHLRPARREAGNHLKLKLGESEWTSSSADEPCQPHLNSCFSSRKGHSHVRMHAQEERVFPGLAELLPKVATDDRTVIITSVNEAWAAPGSLLDLFRGSFRDGEGIAHLLNHTLIVAVDAAAYHHCRRVHPHCYLLEVEATAMNLSSASDFMSGAYLELVWAKLELQQRVLQLGHSFLFTDVDVVWLRDPFRHIGVHADMAVSCDIYSGDADALDGNWPNTGFYYVKATARTVEMMRRWRAARWRFPRAHEQTIFNQIKHELASADGGLRLRFQFLDTARFGGFCRLFHNDMARACTMHANCCFGLEKKLSDLRDVLGQWKNYTAMTPPERRNVGWRVPAKCGTPDKRARTGPGS</sequence>
<dbReference type="Pfam" id="PF03407">
    <property type="entry name" value="Nucleotid_trans"/>
    <property type="match status" value="1"/>
</dbReference>
<organism evidence="3 4">
    <name type="scientific">Triticum turgidum subsp. durum</name>
    <name type="common">Durum wheat</name>
    <name type="synonym">Triticum durum</name>
    <dbReference type="NCBI Taxonomy" id="4567"/>
    <lineage>
        <taxon>Eukaryota</taxon>
        <taxon>Viridiplantae</taxon>
        <taxon>Streptophyta</taxon>
        <taxon>Embryophyta</taxon>
        <taxon>Tracheophyta</taxon>
        <taxon>Spermatophyta</taxon>
        <taxon>Magnoliopsida</taxon>
        <taxon>Liliopsida</taxon>
        <taxon>Poales</taxon>
        <taxon>Poaceae</taxon>
        <taxon>BOP clade</taxon>
        <taxon>Pooideae</taxon>
        <taxon>Triticodae</taxon>
        <taxon>Triticeae</taxon>
        <taxon>Triticinae</taxon>
        <taxon>Triticum</taxon>
    </lineage>
</organism>
<protein>
    <recommendedName>
        <fullName evidence="2">Nucleotide-diphospho-sugar transferase domain-containing protein</fullName>
    </recommendedName>
</protein>
<reference evidence="3 4" key="1">
    <citation type="submission" date="2017-09" db="EMBL/GenBank/DDBJ databases">
        <authorList>
            <consortium name="International Durum Wheat Genome Sequencing Consortium (IDWGSC)"/>
            <person name="Milanesi L."/>
        </authorList>
    </citation>
    <scope>NUCLEOTIDE SEQUENCE [LARGE SCALE GENOMIC DNA]</scope>
    <source>
        <strain evidence="4">cv. Svevo</strain>
    </source>
</reference>
<evidence type="ECO:0000313" key="4">
    <source>
        <dbReference type="Proteomes" id="UP000324705"/>
    </source>
</evidence>
<evidence type="ECO:0000259" key="2">
    <source>
        <dbReference type="Pfam" id="PF03407"/>
    </source>
</evidence>
<accession>A0A9R0R526</accession>
<dbReference type="PANTHER" id="PTHR46038">
    <property type="entry name" value="EXPRESSED PROTEIN-RELATED"/>
    <property type="match status" value="1"/>
</dbReference>
<dbReference type="EMBL" id="LT934112">
    <property type="protein sequence ID" value="VAH20941.1"/>
    <property type="molecule type" value="Genomic_DNA"/>
</dbReference>
<dbReference type="PANTHER" id="PTHR46038:SF52">
    <property type="entry name" value="OS01G0920700 PROTEIN"/>
    <property type="match status" value="1"/>
</dbReference>
<evidence type="ECO:0000256" key="1">
    <source>
        <dbReference type="SAM" id="MobiDB-lite"/>
    </source>
</evidence>
<evidence type="ECO:0000313" key="3">
    <source>
        <dbReference type="EMBL" id="VAH20941.1"/>
    </source>
</evidence>
<proteinExistence type="predicted"/>
<dbReference type="InterPro" id="IPR005069">
    <property type="entry name" value="Nucl-diP-sugar_transferase"/>
</dbReference>
<dbReference type="AlphaFoldDB" id="A0A9R0R526"/>
<dbReference type="Gramene" id="TRITD1Bv1G181900.2">
    <property type="protein sequence ID" value="TRITD1Bv1G181900.2"/>
    <property type="gene ID" value="TRITD1Bv1G181900"/>
</dbReference>
<dbReference type="OMA" id="IANTGFY"/>
<gene>
    <name evidence="3" type="ORF">TRITD_1Bv1G181900</name>
</gene>